<dbReference type="GO" id="GO:0005975">
    <property type="term" value="P:carbohydrate metabolic process"/>
    <property type="evidence" value="ECO:0007669"/>
    <property type="project" value="InterPro"/>
</dbReference>
<evidence type="ECO:0008006" key="2">
    <source>
        <dbReference type="Google" id="ProtNLM"/>
    </source>
</evidence>
<sequence>MDTKKIIVLGADHAGYEIKEFIKEQLTNLGYALEDIGTDSTKSVDYPDFAEKLGLRVAKNPAKKGILTCGTGIGAS</sequence>
<gene>
    <name evidence="1" type="ORF">S01H1_39958</name>
</gene>
<comment type="caution">
    <text evidence="1">The sequence shown here is derived from an EMBL/GenBank/DDBJ whole genome shotgun (WGS) entry which is preliminary data.</text>
</comment>
<dbReference type="SUPFAM" id="SSF89623">
    <property type="entry name" value="Ribose/Galactose isomerase RpiB/AlsB"/>
    <property type="match status" value="1"/>
</dbReference>
<evidence type="ECO:0000313" key="1">
    <source>
        <dbReference type="EMBL" id="GAG02195.1"/>
    </source>
</evidence>
<reference evidence="1" key="1">
    <citation type="journal article" date="2014" name="Front. Microbiol.">
        <title>High frequency of phylogenetically diverse reductive dehalogenase-homologous genes in deep subseafloor sedimentary metagenomes.</title>
        <authorList>
            <person name="Kawai M."/>
            <person name="Futagami T."/>
            <person name="Toyoda A."/>
            <person name="Takaki Y."/>
            <person name="Nishi S."/>
            <person name="Hori S."/>
            <person name="Arai W."/>
            <person name="Tsubouchi T."/>
            <person name="Morono Y."/>
            <person name="Uchiyama I."/>
            <person name="Ito T."/>
            <person name="Fujiyama A."/>
            <person name="Inagaki F."/>
            <person name="Takami H."/>
        </authorList>
    </citation>
    <scope>NUCLEOTIDE SEQUENCE</scope>
    <source>
        <strain evidence="1">Expedition CK06-06</strain>
    </source>
</reference>
<dbReference type="PANTHER" id="PTHR30345:SF0">
    <property type="entry name" value="DNA DAMAGE-REPAIR_TOLERATION PROTEIN DRT102"/>
    <property type="match status" value="1"/>
</dbReference>
<dbReference type="InterPro" id="IPR003500">
    <property type="entry name" value="RpiB_LacA_LacB"/>
</dbReference>
<name>X0U9F8_9ZZZZ</name>
<protein>
    <recommendedName>
        <fullName evidence="2">RpiB/LacA/LacB family sugar-phosphate isomerase</fullName>
    </recommendedName>
</protein>
<accession>X0U9F8</accession>
<dbReference type="PANTHER" id="PTHR30345">
    <property type="entry name" value="RIBOSE-5-PHOSPHATE ISOMERASE B"/>
    <property type="match status" value="1"/>
</dbReference>
<dbReference type="GO" id="GO:0016853">
    <property type="term" value="F:isomerase activity"/>
    <property type="evidence" value="ECO:0007669"/>
    <property type="project" value="InterPro"/>
</dbReference>
<feature type="non-terminal residue" evidence="1">
    <location>
        <position position="76"/>
    </location>
</feature>
<organism evidence="1">
    <name type="scientific">marine sediment metagenome</name>
    <dbReference type="NCBI Taxonomy" id="412755"/>
    <lineage>
        <taxon>unclassified sequences</taxon>
        <taxon>metagenomes</taxon>
        <taxon>ecological metagenomes</taxon>
    </lineage>
</organism>
<dbReference type="AlphaFoldDB" id="X0U9F8"/>
<dbReference type="InterPro" id="IPR036569">
    <property type="entry name" value="RpiB_LacA_LacB_sf"/>
</dbReference>
<dbReference type="Gene3D" id="3.40.1400.10">
    <property type="entry name" value="Sugar-phosphate isomerase, RpiB/LacA/LacB"/>
    <property type="match status" value="1"/>
</dbReference>
<proteinExistence type="predicted"/>
<dbReference type="EMBL" id="BARS01025268">
    <property type="protein sequence ID" value="GAG02195.1"/>
    <property type="molecule type" value="Genomic_DNA"/>
</dbReference>
<dbReference type="Pfam" id="PF02502">
    <property type="entry name" value="LacAB_rpiB"/>
    <property type="match status" value="1"/>
</dbReference>